<gene>
    <name evidence="7" type="ORF">EW146_g447</name>
</gene>
<keyword evidence="6" id="KW-0539">Nucleus</keyword>
<keyword evidence="4" id="KW-0808">Transferase</keyword>
<dbReference type="SUPFAM" id="SSF53335">
    <property type="entry name" value="S-adenosyl-L-methionine-dependent methyltransferases"/>
    <property type="match status" value="1"/>
</dbReference>
<dbReference type="Proteomes" id="UP000310158">
    <property type="component" value="Unassembled WGS sequence"/>
</dbReference>
<dbReference type="PANTHER" id="PTHR45875:SF1">
    <property type="entry name" value="METHYLTRANSFERASE N6AMT1"/>
    <property type="match status" value="1"/>
</dbReference>
<accession>A0A4S4M6W7</accession>
<dbReference type="OrthoDB" id="406152at2759"/>
<evidence type="ECO:0000256" key="5">
    <source>
        <dbReference type="ARBA" id="ARBA00022691"/>
    </source>
</evidence>
<protein>
    <submittedName>
        <fullName evidence="7">Uncharacterized protein</fullName>
    </submittedName>
</protein>
<dbReference type="GO" id="GO:0032259">
    <property type="term" value="P:methylation"/>
    <property type="evidence" value="ECO:0007669"/>
    <property type="project" value="UniProtKB-KW"/>
</dbReference>
<evidence type="ECO:0000256" key="3">
    <source>
        <dbReference type="ARBA" id="ARBA00022603"/>
    </source>
</evidence>
<comment type="caution">
    <text evidence="7">The sequence shown here is derived from an EMBL/GenBank/DDBJ whole genome shotgun (WGS) entry which is preliminary data.</text>
</comment>
<dbReference type="PROSITE" id="PS00092">
    <property type="entry name" value="N6_MTASE"/>
    <property type="match status" value="1"/>
</dbReference>
<evidence type="ECO:0000313" key="7">
    <source>
        <dbReference type="EMBL" id="THH21012.1"/>
    </source>
</evidence>
<dbReference type="PANTHER" id="PTHR45875">
    <property type="entry name" value="METHYLTRANSFERASE N6AMT1"/>
    <property type="match status" value="1"/>
</dbReference>
<reference evidence="7 8" key="1">
    <citation type="submission" date="2019-02" db="EMBL/GenBank/DDBJ databases">
        <title>Genome sequencing of the rare red list fungi Bondarzewia mesenterica.</title>
        <authorList>
            <person name="Buettner E."/>
            <person name="Kellner H."/>
        </authorList>
    </citation>
    <scope>NUCLEOTIDE SEQUENCE [LARGE SCALE GENOMIC DNA]</scope>
    <source>
        <strain evidence="7 8">DSM 108281</strain>
    </source>
</reference>
<keyword evidence="8" id="KW-1185">Reference proteome</keyword>
<proteinExistence type="inferred from homology"/>
<comment type="similarity">
    <text evidence="2">Belongs to the eukaryotic/archaeal PrmC-related family.</text>
</comment>
<dbReference type="GO" id="GO:0003676">
    <property type="term" value="F:nucleic acid binding"/>
    <property type="evidence" value="ECO:0007669"/>
    <property type="project" value="InterPro"/>
</dbReference>
<dbReference type="EMBL" id="SGPL01000010">
    <property type="protein sequence ID" value="THH21012.1"/>
    <property type="molecule type" value="Genomic_DNA"/>
</dbReference>
<evidence type="ECO:0000256" key="2">
    <source>
        <dbReference type="ARBA" id="ARBA00006149"/>
    </source>
</evidence>
<dbReference type="GO" id="GO:0035657">
    <property type="term" value="C:eRF1 methyltransferase complex"/>
    <property type="evidence" value="ECO:0007669"/>
    <property type="project" value="TreeGrafter"/>
</dbReference>
<dbReference type="GO" id="GO:0008276">
    <property type="term" value="F:protein methyltransferase activity"/>
    <property type="evidence" value="ECO:0007669"/>
    <property type="project" value="TreeGrafter"/>
</dbReference>
<sequence>MLPTPDTSHLTRSDFEHIYEPAEDSFLLLDALEQDAQTLRDISPRICLEIGSGSGCVSSFIGTILGSSYALYLCTDINPHASRCTLLTGTKNKIPLDPVTAYLAQPLAARLAHSVDILVFNPPYVPTYDEEASAAQLGADIEGSWAGGADGMEVTNRLLDQVEVRMRSLAEKFGFTECHSSSFATRDFSLLGVAFTW</sequence>
<evidence type="ECO:0000256" key="4">
    <source>
        <dbReference type="ARBA" id="ARBA00022679"/>
    </source>
</evidence>
<dbReference type="InterPro" id="IPR002052">
    <property type="entry name" value="DNA_methylase_N6_adenine_CS"/>
</dbReference>
<name>A0A4S4M6W7_9AGAM</name>
<evidence type="ECO:0000256" key="1">
    <source>
        <dbReference type="ARBA" id="ARBA00004123"/>
    </source>
</evidence>
<dbReference type="Gene3D" id="3.40.50.150">
    <property type="entry name" value="Vaccinia Virus protein VP39"/>
    <property type="match status" value="1"/>
</dbReference>
<organism evidence="7 8">
    <name type="scientific">Bondarzewia mesenterica</name>
    <dbReference type="NCBI Taxonomy" id="1095465"/>
    <lineage>
        <taxon>Eukaryota</taxon>
        <taxon>Fungi</taxon>
        <taxon>Dikarya</taxon>
        <taxon>Basidiomycota</taxon>
        <taxon>Agaricomycotina</taxon>
        <taxon>Agaricomycetes</taxon>
        <taxon>Russulales</taxon>
        <taxon>Bondarzewiaceae</taxon>
        <taxon>Bondarzewia</taxon>
    </lineage>
</organism>
<keyword evidence="5" id="KW-0949">S-adenosyl-L-methionine</keyword>
<dbReference type="InterPro" id="IPR029063">
    <property type="entry name" value="SAM-dependent_MTases_sf"/>
</dbReference>
<dbReference type="AlphaFoldDB" id="A0A4S4M6W7"/>
<evidence type="ECO:0000256" key="6">
    <source>
        <dbReference type="ARBA" id="ARBA00023242"/>
    </source>
</evidence>
<dbReference type="FunFam" id="3.40.50.150:FF:000077">
    <property type="entry name" value="HemK methyltransferase family member 2"/>
    <property type="match status" value="1"/>
</dbReference>
<keyword evidence="3" id="KW-0489">Methyltransferase</keyword>
<evidence type="ECO:0000313" key="8">
    <source>
        <dbReference type="Proteomes" id="UP000310158"/>
    </source>
</evidence>
<dbReference type="InterPro" id="IPR052190">
    <property type="entry name" value="Euk-Arch_PrmC-MTase"/>
</dbReference>
<dbReference type="GO" id="GO:0008757">
    <property type="term" value="F:S-adenosylmethionine-dependent methyltransferase activity"/>
    <property type="evidence" value="ECO:0007669"/>
    <property type="project" value="TreeGrafter"/>
</dbReference>
<dbReference type="GO" id="GO:0005634">
    <property type="term" value="C:nucleus"/>
    <property type="evidence" value="ECO:0007669"/>
    <property type="project" value="UniProtKB-SubCell"/>
</dbReference>
<comment type="subcellular location">
    <subcellularLocation>
        <location evidence="1">Nucleus</location>
    </subcellularLocation>
</comment>